<dbReference type="PROSITE" id="PS50194">
    <property type="entry name" value="FILAMIN_REPEAT"/>
    <property type="match status" value="1"/>
</dbReference>
<keyword evidence="4" id="KW-1185">Reference proteome</keyword>
<evidence type="ECO:0000313" key="3">
    <source>
        <dbReference type="EMBL" id="SIS45009.1"/>
    </source>
</evidence>
<dbReference type="RefSeq" id="WP_076384420.1">
    <property type="nucleotide sequence ID" value="NZ_FTOI01000001.1"/>
</dbReference>
<sequence>MKTILLQLKKQLTFIILLFISVGIMGQTLIAYPLNNNLNSNVGPIGITNPSINYYDPPTVAAPNFLFNHLLFQNNLDEVRFSFTAPTPYNDGLILQLHTTIAGAGFGSISANIQIFMQVDSQPETKIDEKNLTAGIFIAGGDSDDFSVPLTGINVSSQVKIRIVGTSSASGATLQFFGVNNLKLVRNTTTISVRSTKTPQPPFITHNAGASLRLDTDFKSRLTNEEWLDITYLIENTGSRVLEINSMQLVPNNVGFSIIGTVPATINAGQNATFTVRFAPTDQGIKTAEVVIGGNIVPNNPFRFEVKGNGKSCNLGSVPILVQNFETSGSNLNTSVISAGAPGSTGATSNTPNPTLGTGVQLYPAGTNLYSAESPTRSIFVRGSGTDASSILGTGEVTLEFGPVDLTGQQEVSVNFEVAAFSTSNVTSSNTNTGSGVNGFDYVKLQIMKPDGTFSDEIQLKGSPDTDEMDPRSYKYGFGQTIIPESNYDGMLYTVNNTNTTKYGKFKLNIPVSALTNNFKFRIVAKTGQSGERKSRFSPYDRFYNRNLWLIDNVHVDAGNAKVKTWNGTGWTGENTNKPGSREKALFAGNYNFTATNNTGNLSVCECEVNAGVNLTIPTGKFLSVRNKIINHDPIGNNFVVESDANLLQEENGIVNSDNITAKRIIKVGAARNQYNYLGTPVNFASGETFKTIYPNATFVLYHNEANNMFYNSSGVNIPGRGLAVKEPTGSGATNVTATFRGVPQNGNVILPIANSNTALTTLGYNLVGNPYPSNIDLLSLYDNNGGQTGDFQAPSPNISATFYFWDNNGNGQFTQQGTGYQGQAYATFNVLAGSTGTGTKSSLGTKVPTNIVKVGQGFMTRAFQSNYSFKFNNRVRTDAVSSADFLGKGNSNVQDDRYWLQLTAPSGITSTIAVVHYASGNNAFGPEDSRSMGGSDAIYTMVENEKIAIEGRSSFANTDRIYLGTKHFATGNYTIGLDDKEGIFANGQSIYLKDLQTGIITNLSDGNYTFQANAGESTGRFEIIYKPESVLATNQTVKESVIVYRDGTDFIVKAENKKITALEMYDSVGRLIYSAKPNAVKVNIPTDRMLNGVYILKIDQGGTVTTKKVIR</sequence>
<dbReference type="STRING" id="713588.SAMN05421789_101178"/>
<dbReference type="AlphaFoldDB" id="A0A1N7J6R6"/>
<proteinExistence type="predicted"/>
<dbReference type="SUPFAM" id="SSF81296">
    <property type="entry name" value="E set domains"/>
    <property type="match status" value="1"/>
</dbReference>
<gene>
    <name evidence="3" type="ORF">SAMN05421789_101178</name>
</gene>
<dbReference type="Proteomes" id="UP000185839">
    <property type="component" value="Unassembled WGS sequence"/>
</dbReference>
<keyword evidence="2" id="KW-0812">Transmembrane</keyword>
<reference evidence="4" key="1">
    <citation type="submission" date="2017-01" db="EMBL/GenBank/DDBJ databases">
        <authorList>
            <person name="Varghese N."/>
            <person name="Submissions S."/>
        </authorList>
    </citation>
    <scope>NUCLEOTIDE SEQUENCE [LARGE SCALE GENOMIC DNA]</scope>
    <source>
        <strain evidence="4">DSM 23145</strain>
    </source>
</reference>
<protein>
    <submittedName>
        <fullName evidence="3">Por secretion system C-terminal sorting domain-containing protein</fullName>
    </submittedName>
</protein>
<name>A0A1N7J6R6_9FLAO</name>
<dbReference type="InterPro" id="IPR026444">
    <property type="entry name" value="Secre_tail"/>
</dbReference>
<evidence type="ECO:0000256" key="2">
    <source>
        <dbReference type="SAM" id="Phobius"/>
    </source>
</evidence>
<dbReference type="NCBIfam" id="TIGR04183">
    <property type="entry name" value="Por_Secre_tail"/>
    <property type="match status" value="1"/>
</dbReference>
<evidence type="ECO:0000313" key="4">
    <source>
        <dbReference type="Proteomes" id="UP000185839"/>
    </source>
</evidence>
<dbReference type="Gene3D" id="2.60.40.10">
    <property type="entry name" value="Immunoglobulins"/>
    <property type="match status" value="1"/>
</dbReference>
<dbReference type="InterPro" id="IPR017868">
    <property type="entry name" value="Filamin/ABP280_repeat-like"/>
</dbReference>
<organism evidence="3 4">
    <name type="scientific">Kaistella chaponensis</name>
    <dbReference type="NCBI Taxonomy" id="713588"/>
    <lineage>
        <taxon>Bacteria</taxon>
        <taxon>Pseudomonadati</taxon>
        <taxon>Bacteroidota</taxon>
        <taxon>Flavobacteriia</taxon>
        <taxon>Flavobacteriales</taxon>
        <taxon>Weeksellaceae</taxon>
        <taxon>Chryseobacterium group</taxon>
        <taxon>Kaistella</taxon>
    </lineage>
</organism>
<feature type="transmembrane region" description="Helical" evidence="2">
    <location>
        <begin position="12"/>
        <end position="34"/>
    </location>
</feature>
<dbReference type="InterPro" id="IPR013783">
    <property type="entry name" value="Ig-like_fold"/>
</dbReference>
<accession>A0A1N7J6R6</accession>
<keyword evidence="2" id="KW-1133">Transmembrane helix</keyword>
<evidence type="ECO:0000256" key="1">
    <source>
        <dbReference type="ARBA" id="ARBA00022729"/>
    </source>
</evidence>
<dbReference type="OrthoDB" id="906679at2"/>
<keyword evidence="1" id="KW-0732">Signal</keyword>
<dbReference type="InterPro" id="IPR014756">
    <property type="entry name" value="Ig_E-set"/>
</dbReference>
<dbReference type="EMBL" id="FTOI01000001">
    <property type="protein sequence ID" value="SIS45009.1"/>
    <property type="molecule type" value="Genomic_DNA"/>
</dbReference>
<keyword evidence="2" id="KW-0472">Membrane</keyword>